<keyword evidence="1" id="KW-0472">Membrane</keyword>
<sequence>MDIDNVKIFIINLDKDVKRLTNAYEQLNKYEFKNYEKFTGIYGKQLSIDEINDNTTFIGKLLASKSMIGCGLSHIKLWEKIVNENIELSLILEDDFVFYDDFKNKLNNLLLNVPNNYDMIHLSSCIFHNKYLKLYDINDYFYKQLFILQTLSYIITLDGAKKLLKYINKVSYHIDIDISFKSILNYNHINIISVKDPLVYQTFEDSNNTDDREFPLIVNNLLIHKDLNYLYKTCLLTINIDLNFNKIIIFIIGYYMIDVAVIILVAEYIYKKNNKIFENLFILILGWITKLILF</sequence>
<dbReference type="InterPro" id="IPR002654">
    <property type="entry name" value="Glyco_trans_25"/>
</dbReference>
<evidence type="ECO:0000259" key="2">
    <source>
        <dbReference type="Pfam" id="PF01755"/>
    </source>
</evidence>
<accession>A0A6C0CF96</accession>
<reference evidence="3" key="1">
    <citation type="journal article" date="2020" name="Nature">
        <title>Giant virus diversity and host interactions through global metagenomics.</title>
        <authorList>
            <person name="Schulz F."/>
            <person name="Roux S."/>
            <person name="Paez-Espino D."/>
            <person name="Jungbluth S."/>
            <person name="Walsh D.A."/>
            <person name="Denef V.J."/>
            <person name="McMahon K.D."/>
            <person name="Konstantinidis K.T."/>
            <person name="Eloe-Fadrosh E.A."/>
            <person name="Kyrpides N.C."/>
            <person name="Woyke T."/>
        </authorList>
    </citation>
    <scope>NUCLEOTIDE SEQUENCE</scope>
    <source>
        <strain evidence="3">GVMAG-M-3300020727-4</strain>
    </source>
</reference>
<evidence type="ECO:0000256" key="1">
    <source>
        <dbReference type="SAM" id="Phobius"/>
    </source>
</evidence>
<feature type="transmembrane region" description="Helical" evidence="1">
    <location>
        <begin position="276"/>
        <end position="293"/>
    </location>
</feature>
<feature type="transmembrane region" description="Helical" evidence="1">
    <location>
        <begin position="247"/>
        <end position="269"/>
    </location>
</feature>
<keyword evidence="1" id="KW-0812">Transmembrane</keyword>
<feature type="domain" description="Glycosyl transferase family 25" evidence="2">
    <location>
        <begin position="7"/>
        <end position="175"/>
    </location>
</feature>
<dbReference type="EMBL" id="MN739403">
    <property type="protein sequence ID" value="QHT02967.1"/>
    <property type="molecule type" value="Genomic_DNA"/>
</dbReference>
<keyword evidence="1" id="KW-1133">Transmembrane helix</keyword>
<evidence type="ECO:0000313" key="3">
    <source>
        <dbReference type="EMBL" id="QHT02967.1"/>
    </source>
</evidence>
<dbReference type="CDD" id="cd06532">
    <property type="entry name" value="Glyco_transf_25"/>
    <property type="match status" value="1"/>
</dbReference>
<dbReference type="Pfam" id="PF01755">
    <property type="entry name" value="Glyco_transf_25"/>
    <property type="match status" value="1"/>
</dbReference>
<organism evidence="3">
    <name type="scientific">viral metagenome</name>
    <dbReference type="NCBI Taxonomy" id="1070528"/>
    <lineage>
        <taxon>unclassified sequences</taxon>
        <taxon>metagenomes</taxon>
        <taxon>organismal metagenomes</taxon>
    </lineage>
</organism>
<proteinExistence type="predicted"/>
<name>A0A6C0CF96_9ZZZZ</name>
<dbReference type="AlphaFoldDB" id="A0A6C0CF96"/>
<protein>
    <recommendedName>
        <fullName evidence="2">Glycosyl transferase family 25 domain-containing protein</fullName>
    </recommendedName>
</protein>